<sequence>MKSPFSIFQILAISKMARGICIVFLPFLLVQNCYYNPFVYDLLNPVIEGEEKAGLFPGSILLALGRQPSSFGISGIIRNSAGAVLTNKELTVTASDSTEAGLDSTGSVDGVGRFYLNLGLGNTTIHITDFGEDVFTFTLNVTAQGLITVTANDSSEYVVEGLIPYDPNNKPVFFDLISSTPENNETIYTANHNFQLCFSDTLPNWEFSELETIINNNVIVSPSTISFGSTSLFNGNCMTIMATVTVFDIEYTMQIGPGIYSSKGTPVTPTTIRFFTQENAP</sequence>
<name>A0A4Z0ZVC4_9LEPT</name>
<dbReference type="Proteomes" id="UP000297567">
    <property type="component" value="Unassembled WGS sequence"/>
</dbReference>
<accession>A0A4Z0ZVC4</accession>
<keyword evidence="2" id="KW-1185">Reference proteome</keyword>
<dbReference type="EMBL" id="RQGH01000040">
    <property type="protein sequence ID" value="TGL56840.1"/>
    <property type="molecule type" value="Genomic_DNA"/>
</dbReference>
<proteinExistence type="predicted"/>
<evidence type="ECO:0008006" key="3">
    <source>
        <dbReference type="Google" id="ProtNLM"/>
    </source>
</evidence>
<comment type="caution">
    <text evidence="1">The sequence shown here is derived from an EMBL/GenBank/DDBJ whole genome shotgun (WGS) entry which is preliminary data.</text>
</comment>
<evidence type="ECO:0000313" key="1">
    <source>
        <dbReference type="EMBL" id="TGL56840.1"/>
    </source>
</evidence>
<reference evidence="1" key="1">
    <citation type="journal article" date="2019" name="PLoS Negl. Trop. Dis.">
        <title>Revisiting the worldwide diversity of Leptospira species in the environment.</title>
        <authorList>
            <person name="Vincent A.T."/>
            <person name="Schiettekatte O."/>
            <person name="Bourhy P."/>
            <person name="Veyrier F.J."/>
            <person name="Picardeau M."/>
        </authorList>
    </citation>
    <scope>NUCLEOTIDE SEQUENCE [LARGE SCALE GENOMIC DNA]</scope>
    <source>
        <strain evidence="1">201702451</strain>
    </source>
</reference>
<gene>
    <name evidence="1" type="ORF">EHQ62_17965</name>
</gene>
<dbReference type="AlphaFoldDB" id="A0A4Z0ZVC4"/>
<dbReference type="RefSeq" id="WP_135645412.1">
    <property type="nucleotide sequence ID" value="NZ_RQGH01000040.1"/>
</dbReference>
<evidence type="ECO:0000313" key="2">
    <source>
        <dbReference type="Proteomes" id="UP000297567"/>
    </source>
</evidence>
<organism evidence="1 2">
    <name type="scientific">Leptospira jelokensis</name>
    <dbReference type="NCBI Taxonomy" id="2484931"/>
    <lineage>
        <taxon>Bacteria</taxon>
        <taxon>Pseudomonadati</taxon>
        <taxon>Spirochaetota</taxon>
        <taxon>Spirochaetia</taxon>
        <taxon>Leptospirales</taxon>
        <taxon>Leptospiraceae</taxon>
        <taxon>Leptospira</taxon>
    </lineage>
</organism>
<protein>
    <recommendedName>
        <fullName evidence="3">Carboxypeptidase regulatory-like domain-containing protein</fullName>
    </recommendedName>
</protein>